<comment type="catalytic activity">
    <reaction evidence="1">
        <text>Release of any N-terminal amino acid, including proline, that is linked to proline, even from a dipeptide or tripeptide.</text>
        <dbReference type="EC" id="3.4.11.9"/>
    </reaction>
</comment>
<accession>A0A1H6X3I1</accession>
<gene>
    <name evidence="9" type="ORF">SAMN04488018_11742</name>
</gene>
<dbReference type="InterPro" id="IPR000994">
    <property type="entry name" value="Pept_M24"/>
</dbReference>
<dbReference type="EMBL" id="FNYS01000017">
    <property type="protein sequence ID" value="SEJ22084.1"/>
    <property type="molecule type" value="Genomic_DNA"/>
</dbReference>
<dbReference type="RefSeq" id="WP_083394424.1">
    <property type="nucleotide sequence ID" value="NZ_FNYS01000017.1"/>
</dbReference>
<dbReference type="Gene3D" id="3.90.230.10">
    <property type="entry name" value="Creatinase/methionine aminopeptidase superfamily"/>
    <property type="match status" value="1"/>
</dbReference>
<comment type="similarity">
    <text evidence="3">Belongs to the peptidase M24B family.</text>
</comment>
<dbReference type="EC" id="3.4.11.9" evidence="4"/>
<sequence>MRICQAKLLPWVNQTNNAMFSTDTYKRRREVLQQNIQAKGILLFLGNIENPINFADNASHFRQDSTFLYYFGIQQPHLAAIIDLDENKTIVFGDEMSMDAIVWMGRQETLKEKCEKAGVVETRAYADLAIYLATAMSVKRNIHYLPPYQSFNKILLSELLHISIVDFKPSVPMIQAIVAQREIKEAQEILQIEEALKVSNQMHLLAMRMAKPGVKEYEIVSAIQNVAGSHNCELAYNSIVTINGGILHNHYKMNTLQSGKLLLNDSGCETPMGYASDLTRTYPVDKTFTPEQRDLYNVVLNSFEGAKAELKAGVKYKNVHLKACEILAEGLIDLGFMKGNAQDAVANHAHTMFFQCGLGHMMGLDVHDMEDLGEQYVGYTAEDPKNTKQFGIKSLRLGKELKAGHVLTVEPGIYFIPELIEMWEAEKKYAEFINYDKVKQFAHFGGIRIEDNFLIKENGYQYLGPELIRTVAEIEDYKANN</sequence>
<evidence type="ECO:0000256" key="4">
    <source>
        <dbReference type="ARBA" id="ARBA00012574"/>
    </source>
</evidence>
<dbReference type="Proteomes" id="UP000183077">
    <property type="component" value="Unassembled WGS sequence"/>
</dbReference>
<evidence type="ECO:0000259" key="8">
    <source>
        <dbReference type="SMART" id="SM01011"/>
    </source>
</evidence>
<evidence type="ECO:0000256" key="5">
    <source>
        <dbReference type="ARBA" id="ARBA00022723"/>
    </source>
</evidence>
<dbReference type="GO" id="GO:0070006">
    <property type="term" value="F:metalloaminopeptidase activity"/>
    <property type="evidence" value="ECO:0007669"/>
    <property type="project" value="InterPro"/>
</dbReference>
<proteinExistence type="inferred from homology"/>
<keyword evidence="7" id="KW-0464">Manganese</keyword>
<evidence type="ECO:0000256" key="7">
    <source>
        <dbReference type="ARBA" id="ARBA00023211"/>
    </source>
</evidence>
<dbReference type="GO" id="GO:0006508">
    <property type="term" value="P:proteolysis"/>
    <property type="evidence" value="ECO:0007669"/>
    <property type="project" value="TreeGrafter"/>
</dbReference>
<evidence type="ECO:0000313" key="9">
    <source>
        <dbReference type="EMBL" id="SEJ22084.1"/>
    </source>
</evidence>
<keyword evidence="9" id="KW-0031">Aminopeptidase</keyword>
<dbReference type="GeneID" id="82258094"/>
<evidence type="ECO:0000256" key="2">
    <source>
        <dbReference type="ARBA" id="ARBA00001936"/>
    </source>
</evidence>
<name>A0A1H6X3I1_9FLAO</name>
<dbReference type="CDD" id="cd01087">
    <property type="entry name" value="Prolidase"/>
    <property type="match status" value="1"/>
</dbReference>
<dbReference type="AlphaFoldDB" id="A0A1H6X3I1"/>
<dbReference type="SMART" id="SM01011">
    <property type="entry name" value="AMP_N"/>
    <property type="match status" value="1"/>
</dbReference>
<dbReference type="SUPFAM" id="SSF53092">
    <property type="entry name" value="Creatinase/prolidase N-terminal domain"/>
    <property type="match status" value="1"/>
</dbReference>
<feature type="domain" description="Aminopeptidase P N-terminal" evidence="8">
    <location>
        <begin position="20"/>
        <end position="152"/>
    </location>
</feature>
<keyword evidence="5" id="KW-0479">Metal-binding</keyword>
<keyword evidence="9" id="KW-0645">Protease</keyword>
<reference evidence="9 10" key="1">
    <citation type="submission" date="2016-10" db="EMBL/GenBank/DDBJ databases">
        <authorList>
            <person name="de Groot N.N."/>
        </authorList>
    </citation>
    <scope>NUCLEOTIDE SEQUENCE [LARGE SCALE GENOMIC DNA]</scope>
    <source>
        <strain evidence="9 10">DSM 23048</strain>
    </source>
</reference>
<dbReference type="InterPro" id="IPR029149">
    <property type="entry name" value="Creatin/AminoP/Spt16_N"/>
</dbReference>
<evidence type="ECO:0000256" key="6">
    <source>
        <dbReference type="ARBA" id="ARBA00022801"/>
    </source>
</evidence>
<dbReference type="Pfam" id="PF05195">
    <property type="entry name" value="AMP_N"/>
    <property type="match status" value="1"/>
</dbReference>
<dbReference type="PANTHER" id="PTHR43226:SF4">
    <property type="entry name" value="XAA-PRO AMINOPEPTIDASE 3"/>
    <property type="match status" value="1"/>
</dbReference>
<evidence type="ECO:0000256" key="1">
    <source>
        <dbReference type="ARBA" id="ARBA00001424"/>
    </source>
</evidence>
<dbReference type="SUPFAM" id="SSF55920">
    <property type="entry name" value="Creatinase/aminopeptidase"/>
    <property type="match status" value="1"/>
</dbReference>
<dbReference type="Pfam" id="PF00557">
    <property type="entry name" value="Peptidase_M24"/>
    <property type="match status" value="1"/>
</dbReference>
<protein>
    <recommendedName>
        <fullName evidence="4">Xaa-Pro aminopeptidase</fullName>
        <ecNumber evidence="4">3.4.11.9</ecNumber>
    </recommendedName>
</protein>
<organism evidence="9 10">
    <name type="scientific">Myroides marinus</name>
    <dbReference type="NCBI Taxonomy" id="703342"/>
    <lineage>
        <taxon>Bacteria</taxon>
        <taxon>Pseudomonadati</taxon>
        <taxon>Bacteroidota</taxon>
        <taxon>Flavobacteriia</taxon>
        <taxon>Flavobacteriales</taxon>
        <taxon>Flavobacteriaceae</taxon>
        <taxon>Myroides</taxon>
    </lineage>
</organism>
<dbReference type="PANTHER" id="PTHR43226">
    <property type="entry name" value="XAA-PRO AMINOPEPTIDASE 3"/>
    <property type="match status" value="1"/>
</dbReference>
<dbReference type="GO" id="GO:0030145">
    <property type="term" value="F:manganese ion binding"/>
    <property type="evidence" value="ECO:0007669"/>
    <property type="project" value="InterPro"/>
</dbReference>
<comment type="cofactor">
    <cofactor evidence="2">
        <name>Mn(2+)</name>
        <dbReference type="ChEBI" id="CHEBI:29035"/>
    </cofactor>
</comment>
<keyword evidence="6" id="KW-0378">Hydrolase</keyword>
<evidence type="ECO:0000256" key="3">
    <source>
        <dbReference type="ARBA" id="ARBA00008766"/>
    </source>
</evidence>
<dbReference type="GO" id="GO:0005829">
    <property type="term" value="C:cytosol"/>
    <property type="evidence" value="ECO:0007669"/>
    <property type="project" value="TreeGrafter"/>
</dbReference>
<dbReference type="InterPro" id="IPR052433">
    <property type="entry name" value="X-Pro_dipept-like"/>
</dbReference>
<dbReference type="InterPro" id="IPR036005">
    <property type="entry name" value="Creatinase/aminopeptidase-like"/>
</dbReference>
<dbReference type="Gene3D" id="3.40.350.10">
    <property type="entry name" value="Creatinase/prolidase N-terminal domain"/>
    <property type="match status" value="1"/>
</dbReference>
<evidence type="ECO:0000313" key="10">
    <source>
        <dbReference type="Proteomes" id="UP000183077"/>
    </source>
</evidence>
<dbReference type="InterPro" id="IPR007865">
    <property type="entry name" value="Aminopep_P_N"/>
</dbReference>